<keyword evidence="8 10" id="KW-0012">Acyltransferase</keyword>
<dbReference type="Gene3D" id="1.10.3130.10">
    <property type="entry name" value="serine acetyltransferase, domain 1"/>
    <property type="match status" value="1"/>
</dbReference>
<dbReference type="GO" id="GO:0009001">
    <property type="term" value="F:serine O-acetyltransferase activity"/>
    <property type="evidence" value="ECO:0007669"/>
    <property type="project" value="UniProtKB-EC"/>
</dbReference>
<evidence type="ECO:0000256" key="9">
    <source>
        <dbReference type="ARBA" id="ARBA00049486"/>
    </source>
</evidence>
<evidence type="ECO:0000256" key="7">
    <source>
        <dbReference type="ARBA" id="ARBA00023192"/>
    </source>
</evidence>
<comment type="catalytic activity">
    <reaction evidence="9 10">
        <text>L-serine + acetyl-CoA = O-acetyl-L-serine + CoA</text>
        <dbReference type="Rhea" id="RHEA:24560"/>
        <dbReference type="ChEBI" id="CHEBI:33384"/>
        <dbReference type="ChEBI" id="CHEBI:57287"/>
        <dbReference type="ChEBI" id="CHEBI:57288"/>
        <dbReference type="ChEBI" id="CHEBI:58340"/>
        <dbReference type="EC" id="2.3.1.30"/>
    </reaction>
</comment>
<keyword evidence="6 10" id="KW-0808">Transferase</keyword>
<keyword evidence="12" id="KW-1185">Reference proteome</keyword>
<dbReference type="InterPro" id="IPR042122">
    <property type="entry name" value="Ser_AcTrfase_N_sf"/>
</dbReference>
<dbReference type="GeneID" id="78276490"/>
<dbReference type="GO" id="GO:0006535">
    <property type="term" value="P:cysteine biosynthetic process from serine"/>
    <property type="evidence" value="ECO:0007669"/>
    <property type="project" value="InterPro"/>
</dbReference>
<evidence type="ECO:0000256" key="2">
    <source>
        <dbReference type="ARBA" id="ARBA00007274"/>
    </source>
</evidence>
<dbReference type="Pfam" id="PF00132">
    <property type="entry name" value="Hexapep"/>
    <property type="match status" value="1"/>
</dbReference>
<dbReference type="AlphaFoldDB" id="A0A1U7NJS1"/>
<evidence type="ECO:0000256" key="8">
    <source>
        <dbReference type="ARBA" id="ARBA00023315"/>
    </source>
</evidence>
<dbReference type="PIRSF" id="PIRSF000441">
    <property type="entry name" value="CysE"/>
    <property type="match status" value="1"/>
</dbReference>
<dbReference type="OrthoDB" id="9801456at2"/>
<protein>
    <recommendedName>
        <fullName evidence="4 10">Serine acetyltransferase</fullName>
        <ecNumber evidence="3 10">2.3.1.30</ecNumber>
    </recommendedName>
</protein>
<organism evidence="11 12">
    <name type="scientific">Dubosiella newyorkensis</name>
    <dbReference type="NCBI Taxonomy" id="1862672"/>
    <lineage>
        <taxon>Bacteria</taxon>
        <taxon>Bacillati</taxon>
        <taxon>Bacillota</taxon>
        <taxon>Erysipelotrichia</taxon>
        <taxon>Erysipelotrichales</taxon>
        <taxon>Erysipelotrichaceae</taxon>
        <taxon>Dubosiella</taxon>
    </lineage>
</organism>
<gene>
    <name evidence="11" type="ORF">BO225_11170</name>
</gene>
<reference evidence="11 12" key="1">
    <citation type="submission" date="2016-11" db="EMBL/GenBank/DDBJ databases">
        <title>Description of two novel members of the family Erysipelotrichaceae: Ileibacterium lipovorans gen. nov., sp. nov. and Dubosiella newyorkensis, gen. nov., sp. nov.</title>
        <authorList>
            <person name="Cox L.M."/>
            <person name="Sohn J."/>
            <person name="Tyrrell K.L."/>
            <person name="Citron D.M."/>
            <person name="Lawson P.A."/>
            <person name="Patel N.B."/>
            <person name="Iizumi T."/>
            <person name="Perez-Perez G.I."/>
            <person name="Goldstein E.J."/>
            <person name="Blaser M.J."/>
        </authorList>
    </citation>
    <scope>NUCLEOTIDE SEQUENCE [LARGE SCALE GENOMIC DNA]</scope>
    <source>
        <strain evidence="11 12">NYU-BL-A4</strain>
    </source>
</reference>
<evidence type="ECO:0000313" key="12">
    <source>
        <dbReference type="Proteomes" id="UP000186705"/>
    </source>
</evidence>
<dbReference type="InterPro" id="IPR011004">
    <property type="entry name" value="Trimer_LpxA-like_sf"/>
</dbReference>
<evidence type="ECO:0000256" key="5">
    <source>
        <dbReference type="ARBA" id="ARBA00022605"/>
    </source>
</evidence>
<proteinExistence type="inferred from homology"/>
<keyword evidence="5" id="KW-0028">Amino-acid biosynthesis</keyword>
<evidence type="ECO:0000256" key="10">
    <source>
        <dbReference type="PIRNR" id="PIRNR000441"/>
    </source>
</evidence>
<dbReference type="EMBL" id="MPKA01000135">
    <property type="protein sequence ID" value="OLU44009.1"/>
    <property type="molecule type" value="Genomic_DNA"/>
</dbReference>
<evidence type="ECO:0000256" key="1">
    <source>
        <dbReference type="ARBA" id="ARBA00004876"/>
    </source>
</evidence>
<dbReference type="RefSeq" id="WP_076342311.1">
    <property type="nucleotide sequence ID" value="NZ_CAJTMI010000034.1"/>
</dbReference>
<dbReference type="InterPro" id="IPR005881">
    <property type="entry name" value="Ser_O-AcTrfase"/>
</dbReference>
<dbReference type="STRING" id="1862672.BO225_11170"/>
<evidence type="ECO:0000256" key="6">
    <source>
        <dbReference type="ARBA" id="ARBA00022679"/>
    </source>
</evidence>
<dbReference type="InterPro" id="IPR001451">
    <property type="entry name" value="Hexapep"/>
</dbReference>
<evidence type="ECO:0000256" key="4">
    <source>
        <dbReference type="ARBA" id="ARBA00018522"/>
    </source>
</evidence>
<dbReference type="PANTHER" id="PTHR42811">
    <property type="entry name" value="SERINE ACETYLTRANSFERASE"/>
    <property type="match status" value="1"/>
</dbReference>
<dbReference type="Proteomes" id="UP000186705">
    <property type="component" value="Unassembled WGS sequence"/>
</dbReference>
<dbReference type="GO" id="GO:0005737">
    <property type="term" value="C:cytoplasm"/>
    <property type="evidence" value="ECO:0007669"/>
    <property type="project" value="InterPro"/>
</dbReference>
<comment type="pathway">
    <text evidence="1">Amino-acid biosynthesis; L-cysteine biosynthesis; L-cysteine from L-serine: step 1/2.</text>
</comment>
<evidence type="ECO:0000313" key="11">
    <source>
        <dbReference type="EMBL" id="OLU44009.1"/>
    </source>
</evidence>
<name>A0A1U7NJS1_9FIRM</name>
<comment type="caution">
    <text evidence="11">The sequence shown here is derived from an EMBL/GenBank/DDBJ whole genome shotgun (WGS) entry which is preliminary data.</text>
</comment>
<dbReference type="UniPathway" id="UPA00136">
    <property type="reaction ID" value="UER00199"/>
</dbReference>
<dbReference type="NCBIfam" id="NF041874">
    <property type="entry name" value="EPS_EpsC"/>
    <property type="match status" value="1"/>
</dbReference>
<keyword evidence="7" id="KW-0198">Cysteine biosynthesis</keyword>
<accession>A0A1U7NJS1</accession>
<evidence type="ECO:0000256" key="3">
    <source>
        <dbReference type="ARBA" id="ARBA00013266"/>
    </source>
</evidence>
<sequence length="190" mass="20805">MGFIQFVKGQIKTIKRLDPSLHSTVEIFFMPGFKALNTHYFTHKLYPKHPALARILSLRAQRKTGIDIHPGAVIGKDVFIDHGSGVVIGETCVIHDRVMIYQGVTLGATGKVSGKRHPTVEEDVVIGAGSKVIGNIVLHKGCKIGAGSIIIKSVEPYTTMIPSPAYPVREQKEINNALAQLRNEHKELGH</sequence>
<dbReference type="CDD" id="cd03354">
    <property type="entry name" value="LbH_SAT"/>
    <property type="match status" value="1"/>
</dbReference>
<dbReference type="FunFam" id="2.160.10.10:FF:000007">
    <property type="entry name" value="Serine acetyltransferase"/>
    <property type="match status" value="1"/>
</dbReference>
<comment type="similarity">
    <text evidence="2 10">Belongs to the transferase hexapeptide repeat family.</text>
</comment>
<dbReference type="SUPFAM" id="SSF51161">
    <property type="entry name" value="Trimeric LpxA-like enzymes"/>
    <property type="match status" value="1"/>
</dbReference>
<dbReference type="EC" id="2.3.1.30" evidence="3 10"/>
<dbReference type="InterPro" id="IPR045304">
    <property type="entry name" value="LbH_SAT"/>
</dbReference>
<dbReference type="Gene3D" id="2.160.10.10">
    <property type="entry name" value="Hexapeptide repeat proteins"/>
    <property type="match status" value="1"/>
</dbReference>
<dbReference type="InterPro" id="IPR053376">
    <property type="entry name" value="Serine_acetyltransferase"/>
</dbReference>